<proteinExistence type="inferred from homology"/>
<dbReference type="SUPFAM" id="SSF56645">
    <property type="entry name" value="Acyl-CoA dehydrogenase NM domain-like"/>
    <property type="match status" value="1"/>
</dbReference>
<dbReference type="AlphaFoldDB" id="A0A1D7U0A0"/>
<dbReference type="InterPro" id="IPR046373">
    <property type="entry name" value="Acyl-CoA_Oxase/DH_mid-dom_sf"/>
</dbReference>
<dbReference type="RefSeq" id="WP_069690011.1">
    <property type="nucleotide sequence ID" value="NZ_CP017147.1"/>
</dbReference>
<dbReference type="Gene3D" id="1.10.540.10">
    <property type="entry name" value="Acyl-CoA dehydrogenase/oxidase, N-terminal domain"/>
    <property type="match status" value="1"/>
</dbReference>
<evidence type="ECO:0000259" key="9">
    <source>
        <dbReference type="Pfam" id="PF02771"/>
    </source>
</evidence>
<sequence length="394" mass="43084">MTAAETIKAGGEAPRRSPYFTEEHEALRDQVRRFVETEIKPHGLAWEEAGFVPREVLKRMGALGFFGIRYPSEYGGSEMDTLATVVLAEELGRSTFSGAAITALVHTDMASVHIFNAGSQAQRDTFMPDIIAGEKIVAVAVTEPDAGSDVKGIRTTARREGDHYVLNGAKMFITNGVHADLYCVAAKTDLAAKPSQSVSIFLVEKGTPGFRVSRALDKHGWRSSDTAELVFEDCRIPAENLLGQEGRGFYAIMSNFQNERTVIGAMAIGEAQAAIDLTLDYVKTRKAFGAPLWDKQAIRQKLATLAGKVEAGRQLVYHAAWLDAQGFEATREVSMVKAYCGELVNEVMYACLQFHGGMGFMRESTIERMTRDARVQSIGGGATEVMLEEVAKRL</sequence>
<dbReference type="FunFam" id="2.40.110.10:FF:000002">
    <property type="entry name" value="Acyl-CoA dehydrogenase fadE12"/>
    <property type="match status" value="1"/>
</dbReference>
<feature type="domain" description="Acyl-CoA dehydrogenase/oxidase C-terminal" evidence="7">
    <location>
        <begin position="246"/>
        <end position="394"/>
    </location>
</feature>
<dbReference type="Gene3D" id="1.20.140.10">
    <property type="entry name" value="Butyryl-CoA Dehydrogenase, subunit A, domain 3"/>
    <property type="match status" value="1"/>
</dbReference>
<dbReference type="KEGG" id="bvv:BHK69_10255"/>
<dbReference type="SUPFAM" id="SSF47203">
    <property type="entry name" value="Acyl-CoA dehydrogenase C-terminal domain-like"/>
    <property type="match status" value="1"/>
</dbReference>
<dbReference type="Pfam" id="PF02770">
    <property type="entry name" value="Acyl-CoA_dh_M"/>
    <property type="match status" value="1"/>
</dbReference>
<dbReference type="STRING" id="1526658.BHK69_10255"/>
<comment type="similarity">
    <text evidence="2 6">Belongs to the acyl-CoA dehydrogenase family.</text>
</comment>
<evidence type="ECO:0000313" key="11">
    <source>
        <dbReference type="Proteomes" id="UP000094969"/>
    </source>
</evidence>
<dbReference type="PROSITE" id="PS00073">
    <property type="entry name" value="ACYL_COA_DH_2"/>
    <property type="match status" value="1"/>
</dbReference>
<dbReference type="PANTHER" id="PTHR43884">
    <property type="entry name" value="ACYL-COA DEHYDROGENASE"/>
    <property type="match status" value="1"/>
</dbReference>
<organism evidence="10 11">
    <name type="scientific">Bosea vaviloviae</name>
    <dbReference type="NCBI Taxonomy" id="1526658"/>
    <lineage>
        <taxon>Bacteria</taxon>
        <taxon>Pseudomonadati</taxon>
        <taxon>Pseudomonadota</taxon>
        <taxon>Alphaproteobacteria</taxon>
        <taxon>Hyphomicrobiales</taxon>
        <taxon>Boseaceae</taxon>
        <taxon>Bosea</taxon>
    </lineage>
</organism>
<evidence type="ECO:0000256" key="6">
    <source>
        <dbReference type="RuleBase" id="RU362125"/>
    </source>
</evidence>
<dbReference type="GO" id="GO:0003995">
    <property type="term" value="F:acyl-CoA dehydrogenase activity"/>
    <property type="evidence" value="ECO:0007669"/>
    <property type="project" value="InterPro"/>
</dbReference>
<dbReference type="InterPro" id="IPR009075">
    <property type="entry name" value="AcylCo_DH/oxidase_C"/>
</dbReference>
<name>A0A1D7U0A0_9HYPH</name>
<dbReference type="InterPro" id="IPR013786">
    <property type="entry name" value="AcylCoA_DH/ox_N"/>
</dbReference>
<accession>A0A1D7U0A0</accession>
<dbReference type="PROSITE" id="PS00072">
    <property type="entry name" value="ACYL_COA_DH_1"/>
    <property type="match status" value="1"/>
</dbReference>
<dbReference type="Proteomes" id="UP000094969">
    <property type="component" value="Chromosome"/>
</dbReference>
<dbReference type="Gene3D" id="2.40.110.10">
    <property type="entry name" value="Butyryl-CoA Dehydrogenase, subunit A, domain 2"/>
    <property type="match status" value="1"/>
</dbReference>
<keyword evidence="3 6" id="KW-0285">Flavoprotein</keyword>
<keyword evidence="4 6" id="KW-0274">FAD</keyword>
<dbReference type="InterPro" id="IPR037069">
    <property type="entry name" value="AcylCoA_DH/ox_N_sf"/>
</dbReference>
<dbReference type="InterPro" id="IPR006089">
    <property type="entry name" value="Acyl-CoA_DH_CS"/>
</dbReference>
<dbReference type="OrthoDB" id="9775090at2"/>
<dbReference type="Pfam" id="PF00441">
    <property type="entry name" value="Acyl-CoA_dh_1"/>
    <property type="match status" value="1"/>
</dbReference>
<evidence type="ECO:0000256" key="2">
    <source>
        <dbReference type="ARBA" id="ARBA00009347"/>
    </source>
</evidence>
<dbReference type="EMBL" id="CP017147">
    <property type="protein sequence ID" value="AOO80793.1"/>
    <property type="molecule type" value="Genomic_DNA"/>
</dbReference>
<feature type="domain" description="Acyl-CoA oxidase/dehydrogenase middle" evidence="8">
    <location>
        <begin position="138"/>
        <end position="234"/>
    </location>
</feature>
<feature type="domain" description="Acyl-CoA dehydrogenase/oxidase N-terminal" evidence="9">
    <location>
        <begin position="21"/>
        <end position="134"/>
    </location>
</feature>
<dbReference type="InterPro" id="IPR036250">
    <property type="entry name" value="AcylCo_DH-like_C"/>
</dbReference>
<dbReference type="GO" id="GO:0050660">
    <property type="term" value="F:flavin adenine dinucleotide binding"/>
    <property type="evidence" value="ECO:0007669"/>
    <property type="project" value="InterPro"/>
</dbReference>
<evidence type="ECO:0000313" key="10">
    <source>
        <dbReference type="EMBL" id="AOO80793.1"/>
    </source>
</evidence>
<dbReference type="InterPro" id="IPR006091">
    <property type="entry name" value="Acyl-CoA_Oxase/DH_mid-dom"/>
</dbReference>
<protein>
    <submittedName>
        <fullName evidence="10">Acyl-CoA dehydrogenase</fullName>
    </submittedName>
</protein>
<keyword evidence="11" id="KW-1185">Reference proteome</keyword>
<gene>
    <name evidence="10" type="ORF">BHK69_10255</name>
</gene>
<dbReference type="PANTHER" id="PTHR43884:SF12">
    <property type="entry name" value="ISOVALERYL-COA DEHYDROGENASE, MITOCHONDRIAL-RELATED"/>
    <property type="match status" value="1"/>
</dbReference>
<evidence type="ECO:0000256" key="5">
    <source>
        <dbReference type="ARBA" id="ARBA00023002"/>
    </source>
</evidence>
<evidence type="ECO:0000259" key="8">
    <source>
        <dbReference type="Pfam" id="PF02770"/>
    </source>
</evidence>
<dbReference type="Pfam" id="PF02771">
    <property type="entry name" value="Acyl-CoA_dh_N"/>
    <property type="match status" value="1"/>
</dbReference>
<dbReference type="PIRSF" id="PIRSF016578">
    <property type="entry name" value="HsaA"/>
    <property type="match status" value="1"/>
</dbReference>
<dbReference type="FunFam" id="1.20.140.10:FF:000001">
    <property type="entry name" value="Acyl-CoA dehydrogenase"/>
    <property type="match status" value="1"/>
</dbReference>
<comment type="cofactor">
    <cofactor evidence="1 6">
        <name>FAD</name>
        <dbReference type="ChEBI" id="CHEBI:57692"/>
    </cofactor>
</comment>
<evidence type="ECO:0000259" key="7">
    <source>
        <dbReference type="Pfam" id="PF00441"/>
    </source>
</evidence>
<evidence type="ECO:0000256" key="4">
    <source>
        <dbReference type="ARBA" id="ARBA00022827"/>
    </source>
</evidence>
<evidence type="ECO:0000256" key="1">
    <source>
        <dbReference type="ARBA" id="ARBA00001974"/>
    </source>
</evidence>
<reference evidence="10 11" key="1">
    <citation type="journal article" date="2015" name="Antonie Van Leeuwenhoek">
        <title>Bosea vaviloviae sp. nov., a new species of slow-growing rhizobia isolated from nodules of the relict species Vavilovia formosa (Stev.) Fed.</title>
        <authorList>
            <person name="Safronova V.I."/>
            <person name="Kuznetsova I.G."/>
            <person name="Sazanova A.L."/>
            <person name="Kimeklis A.K."/>
            <person name="Belimov A.A."/>
            <person name="Andronov E.E."/>
            <person name="Pinaev A.G."/>
            <person name="Chizhevskaya E.P."/>
            <person name="Pukhaev A.R."/>
            <person name="Popov K.P."/>
            <person name="Willems A."/>
            <person name="Tikhonovich I.A."/>
        </authorList>
    </citation>
    <scope>NUCLEOTIDE SEQUENCE [LARGE SCALE GENOMIC DNA]</scope>
    <source>
        <strain evidence="10 11">Vaf18</strain>
    </source>
</reference>
<dbReference type="InterPro" id="IPR009100">
    <property type="entry name" value="AcylCoA_DH/oxidase_NM_dom_sf"/>
</dbReference>
<keyword evidence="5 6" id="KW-0560">Oxidoreductase</keyword>
<evidence type="ECO:0000256" key="3">
    <source>
        <dbReference type="ARBA" id="ARBA00022630"/>
    </source>
</evidence>